<evidence type="ECO:0000313" key="8">
    <source>
        <dbReference type="EMBL" id="PZA17921.1"/>
    </source>
</evidence>
<dbReference type="PANTHER" id="PTHR21266">
    <property type="entry name" value="IRON-SULFUR DOMAIN CONTAINING PROTEIN"/>
    <property type="match status" value="1"/>
</dbReference>
<keyword evidence="5" id="KW-0411">Iron-sulfur</keyword>
<evidence type="ECO:0000256" key="6">
    <source>
        <dbReference type="SAM" id="MobiDB-lite"/>
    </source>
</evidence>
<organism evidence="8 9">
    <name type="scientific">Parazoarcus communis SWub3 = DSM 12120</name>
    <dbReference type="NCBI Taxonomy" id="1121029"/>
    <lineage>
        <taxon>Bacteria</taxon>
        <taxon>Pseudomonadati</taxon>
        <taxon>Pseudomonadota</taxon>
        <taxon>Betaproteobacteria</taxon>
        <taxon>Rhodocyclales</taxon>
        <taxon>Zoogloeaceae</taxon>
        <taxon>Parazoarcus</taxon>
    </lineage>
</organism>
<dbReference type="InterPro" id="IPR017941">
    <property type="entry name" value="Rieske_2Fe-2S"/>
</dbReference>
<evidence type="ECO:0000256" key="2">
    <source>
        <dbReference type="ARBA" id="ARBA00022723"/>
    </source>
</evidence>
<dbReference type="CDD" id="cd08878">
    <property type="entry name" value="RHO_alpha_C_DMO-like"/>
    <property type="match status" value="1"/>
</dbReference>
<keyword evidence="4" id="KW-0408">Iron</keyword>
<dbReference type="InterPro" id="IPR045623">
    <property type="entry name" value="LigXa_C"/>
</dbReference>
<comment type="caution">
    <text evidence="8">The sequence shown here is derived from an EMBL/GenBank/DDBJ whole genome shotgun (WGS) entry which is preliminary data.</text>
</comment>
<dbReference type="PROSITE" id="PS51296">
    <property type="entry name" value="RIESKE"/>
    <property type="match status" value="1"/>
</dbReference>
<dbReference type="InterPro" id="IPR050584">
    <property type="entry name" value="Cholesterol_7-desaturase"/>
</dbReference>
<feature type="domain" description="Rieske" evidence="7">
    <location>
        <begin position="27"/>
        <end position="133"/>
    </location>
</feature>
<proteinExistence type="predicted"/>
<accession>A0A323V0A9</accession>
<keyword evidence="8" id="KW-0223">Dioxygenase</keyword>
<protein>
    <submittedName>
        <fullName evidence="8">Aromatic ring-hydroxylating dioxygenase subunit alpha</fullName>
    </submittedName>
</protein>
<dbReference type="InterPro" id="IPR036922">
    <property type="entry name" value="Rieske_2Fe-2S_sf"/>
</dbReference>
<dbReference type="Pfam" id="PF00355">
    <property type="entry name" value="Rieske"/>
    <property type="match status" value="1"/>
</dbReference>
<evidence type="ECO:0000256" key="4">
    <source>
        <dbReference type="ARBA" id="ARBA00023004"/>
    </source>
</evidence>
<evidence type="ECO:0000256" key="3">
    <source>
        <dbReference type="ARBA" id="ARBA00023002"/>
    </source>
</evidence>
<evidence type="ECO:0000256" key="5">
    <source>
        <dbReference type="ARBA" id="ARBA00023014"/>
    </source>
</evidence>
<evidence type="ECO:0000313" key="9">
    <source>
        <dbReference type="Proteomes" id="UP000248259"/>
    </source>
</evidence>
<dbReference type="GO" id="GO:0051537">
    <property type="term" value="F:2 iron, 2 sulfur cluster binding"/>
    <property type="evidence" value="ECO:0007669"/>
    <property type="project" value="UniProtKB-KW"/>
</dbReference>
<dbReference type="Gene3D" id="3.90.380.10">
    <property type="entry name" value="Naphthalene 1,2-dioxygenase Alpha Subunit, Chain A, domain 1"/>
    <property type="match status" value="1"/>
</dbReference>
<dbReference type="Proteomes" id="UP000248259">
    <property type="component" value="Unassembled WGS sequence"/>
</dbReference>
<keyword evidence="1" id="KW-0001">2Fe-2S</keyword>
<dbReference type="CDD" id="cd03479">
    <property type="entry name" value="Rieske_RO_Alpha_PhDO_like"/>
    <property type="match status" value="1"/>
</dbReference>
<dbReference type="AlphaFoldDB" id="A0A323V0A9"/>
<keyword evidence="3" id="KW-0560">Oxidoreductase</keyword>
<dbReference type="SUPFAM" id="SSF55961">
    <property type="entry name" value="Bet v1-like"/>
    <property type="match status" value="1"/>
</dbReference>
<reference evidence="8 9" key="1">
    <citation type="submission" date="2018-06" db="EMBL/GenBank/DDBJ databases">
        <title>Azoarcus communis strain SWub3 genome.</title>
        <authorList>
            <person name="Zorraquino Salvo V."/>
            <person name="Toubiana D."/>
            <person name="Blumwald E."/>
        </authorList>
    </citation>
    <scope>NUCLEOTIDE SEQUENCE [LARGE SCALE GENOMIC DNA]</scope>
    <source>
        <strain evidence="8 9">SWub3</strain>
    </source>
</reference>
<keyword evidence="2" id="KW-0479">Metal-binding</keyword>
<dbReference type="Pfam" id="PF19301">
    <property type="entry name" value="LigXa_C"/>
    <property type="match status" value="1"/>
</dbReference>
<sequence>MISAEQNDFITRVGPGTPAGALLRRYWQPIALVEELEEKRPVRAVRLMGQDFVLFRDEKGELGLLDRDCPHRGADLAFGRLEDGGLRCPFHGWLFDVKGTCLETPAEPAGSKLCTRIKQSAYPVVEKSGIIFAYIGEGEPPAFPAFDCFVAPDTHVFAFKGLFECNWLQALEVGIDPAHASYLHRFFQDESTEASYGKQFRGASNDSDMPITKVLREFDRPDIAVESADYGLRLTSLRKLSEESTHVRVTNVVFPQAFVIPMSSEMTISQWHVPVDDTHCYWYAIFTSFTGPVNKQQMRDQRLELYELPDYTSRKNKRNNYGYNIDEQLNETYTGMGNDINVHDQWAIESQGPIQDRTREHLGTTDKGIIAYRRLLVSAIEATQAGQPAPMLINADQAAAFSGPPSIDGVSPSDRTATYCKDADRKRREQSSWAAARLTD</sequence>
<dbReference type="SUPFAM" id="SSF50022">
    <property type="entry name" value="ISP domain"/>
    <property type="match status" value="1"/>
</dbReference>
<dbReference type="GO" id="GO:0051213">
    <property type="term" value="F:dioxygenase activity"/>
    <property type="evidence" value="ECO:0007669"/>
    <property type="project" value="UniProtKB-KW"/>
</dbReference>
<keyword evidence="9" id="KW-1185">Reference proteome</keyword>
<dbReference type="OrthoDB" id="9790995at2"/>
<name>A0A323V0A9_9RHOO</name>
<gene>
    <name evidence="8" type="ORF">DNK49_05230</name>
</gene>
<dbReference type="RefSeq" id="WP_110523263.1">
    <property type="nucleotide sequence ID" value="NZ_QKOE01000002.1"/>
</dbReference>
<evidence type="ECO:0000256" key="1">
    <source>
        <dbReference type="ARBA" id="ARBA00022714"/>
    </source>
</evidence>
<dbReference type="GO" id="GO:0046872">
    <property type="term" value="F:metal ion binding"/>
    <property type="evidence" value="ECO:0007669"/>
    <property type="project" value="UniProtKB-KW"/>
</dbReference>
<dbReference type="PANTHER" id="PTHR21266:SF59">
    <property type="entry name" value="BLR4922 PROTEIN"/>
    <property type="match status" value="1"/>
</dbReference>
<dbReference type="EMBL" id="QKOE01000002">
    <property type="protein sequence ID" value="PZA17921.1"/>
    <property type="molecule type" value="Genomic_DNA"/>
</dbReference>
<dbReference type="Gene3D" id="2.102.10.10">
    <property type="entry name" value="Rieske [2Fe-2S] iron-sulphur domain"/>
    <property type="match status" value="1"/>
</dbReference>
<feature type="compositionally biased region" description="Basic and acidic residues" evidence="6">
    <location>
        <begin position="421"/>
        <end position="430"/>
    </location>
</feature>
<feature type="region of interest" description="Disordered" evidence="6">
    <location>
        <begin position="403"/>
        <end position="440"/>
    </location>
</feature>
<evidence type="ECO:0000259" key="7">
    <source>
        <dbReference type="PROSITE" id="PS51296"/>
    </source>
</evidence>